<dbReference type="CDD" id="cd18126">
    <property type="entry name" value="GAPDH_I_C"/>
    <property type="match status" value="1"/>
</dbReference>
<dbReference type="Gene3D" id="3.40.50.720">
    <property type="entry name" value="NAD(P)-binding Rossmann-like Domain"/>
    <property type="match status" value="1"/>
</dbReference>
<dbReference type="InterPro" id="IPR020830">
    <property type="entry name" value="GlycerAld_3-P_DH_AS"/>
</dbReference>
<dbReference type="Gene3D" id="3.30.360.10">
    <property type="entry name" value="Dihydrodipicolinate Reductase, domain 2"/>
    <property type="match status" value="1"/>
</dbReference>
<dbReference type="SUPFAM" id="SSF51735">
    <property type="entry name" value="NAD(P)-binding Rossmann-fold domains"/>
    <property type="match status" value="1"/>
</dbReference>
<feature type="site" description="Activates thiol group during catalysis" evidence="20">
    <location>
        <position position="177"/>
    </location>
</feature>
<gene>
    <name evidence="25" type="primary">LOC105902036</name>
</gene>
<evidence type="ECO:0000313" key="25">
    <source>
        <dbReference type="RefSeq" id="XP_012685012.1"/>
    </source>
</evidence>
<dbReference type="GO" id="GO:0006096">
    <property type="term" value="P:glycolytic process"/>
    <property type="evidence" value="ECO:0007669"/>
    <property type="project" value="UniProtKB-UniPathway"/>
</dbReference>
<evidence type="ECO:0000259" key="23">
    <source>
        <dbReference type="SMART" id="SM00846"/>
    </source>
</evidence>
<dbReference type="Pfam" id="PF00044">
    <property type="entry name" value="Gp_dh_N"/>
    <property type="match status" value="1"/>
</dbReference>
<dbReference type="PROSITE" id="PS00071">
    <property type="entry name" value="GAPDH"/>
    <property type="match status" value="1"/>
</dbReference>
<dbReference type="InterPro" id="IPR020828">
    <property type="entry name" value="GlycerAld_3-P_DH_NAD(P)-bd"/>
</dbReference>
<evidence type="ECO:0000256" key="18">
    <source>
        <dbReference type="PIRSR" id="PIRSR000149-2"/>
    </source>
</evidence>
<keyword evidence="19" id="KW-0547">Nucleotide-binding</keyword>
<keyword evidence="11 19" id="KW-0520">NAD</keyword>
<name>A0A6P3W0T5_CLUHA</name>
<dbReference type="GO" id="GO:0050661">
    <property type="term" value="F:NADP binding"/>
    <property type="evidence" value="ECO:0007669"/>
    <property type="project" value="InterPro"/>
</dbReference>
<feature type="binding site" evidence="19">
    <location>
        <begin position="11"/>
        <end position="12"/>
    </location>
    <ligand>
        <name>NAD(+)</name>
        <dbReference type="ChEBI" id="CHEBI:57540"/>
    </ligand>
</feature>
<comment type="catalytic activity">
    <reaction evidence="15 22">
        <text>D-glyceraldehyde 3-phosphate + phosphate + NAD(+) = (2R)-3-phospho-glyceroyl phosphate + NADH + H(+)</text>
        <dbReference type="Rhea" id="RHEA:10300"/>
        <dbReference type="ChEBI" id="CHEBI:15378"/>
        <dbReference type="ChEBI" id="CHEBI:43474"/>
        <dbReference type="ChEBI" id="CHEBI:57540"/>
        <dbReference type="ChEBI" id="CHEBI:57604"/>
        <dbReference type="ChEBI" id="CHEBI:57945"/>
        <dbReference type="ChEBI" id="CHEBI:59776"/>
        <dbReference type="EC" id="1.2.1.12"/>
    </reaction>
</comment>
<dbReference type="GO" id="GO:0005829">
    <property type="term" value="C:cytosol"/>
    <property type="evidence" value="ECO:0007669"/>
    <property type="project" value="UniProtKB-SubCell"/>
</dbReference>
<dbReference type="InterPro" id="IPR036291">
    <property type="entry name" value="NAD(P)-bd_dom_sf"/>
</dbReference>
<keyword evidence="10 22" id="KW-0560">Oxidoreductase</keyword>
<dbReference type="GO" id="GO:0005856">
    <property type="term" value="C:cytoskeleton"/>
    <property type="evidence" value="ECO:0007669"/>
    <property type="project" value="UniProtKB-SubCell"/>
</dbReference>
<evidence type="ECO:0000256" key="21">
    <source>
        <dbReference type="RuleBase" id="RU000397"/>
    </source>
</evidence>
<dbReference type="GO" id="GO:0051287">
    <property type="term" value="F:NAD binding"/>
    <property type="evidence" value="ECO:0007669"/>
    <property type="project" value="UniProtKB-UniRule"/>
</dbReference>
<dbReference type="FunFam" id="3.30.360.10:FF:000001">
    <property type="entry name" value="Glyceraldehyde-3-phosphate dehydrogenase"/>
    <property type="match status" value="1"/>
</dbReference>
<keyword evidence="9" id="KW-0702">S-nitrosylation</keyword>
<dbReference type="Proteomes" id="UP000515152">
    <property type="component" value="Chromosome 19"/>
</dbReference>
<feature type="domain" description="Glyceraldehyde 3-phosphate dehydrogenase NAD(P) binding" evidence="23">
    <location>
        <begin position="2"/>
        <end position="150"/>
    </location>
</feature>
<sequence>MVKFGVNGFGRIGRLVTRVAILTGKAQIVAINDPFIDVEYMAYMFKYDSTHGRFHGDVKVEGGKLVINGNAITVYSERDPTAIKWGDAGADYVVESTGVFTTIEKAGAHLKGGAKRVIISAPSADAPMFVMGVNHEKYDNSMTVVSNASCTTNCLAPVAKVLNDNFVIIEGLMSTVHAVTATQKTVDSPSGKLWRDGRGASQNIIPASTGAAKAVGKVIPELNGKLTGMAFRVPTPNVSVVDLTVRLEKPAKYDDIKKVMQAAAEGPMKGILGYTEDQVVSSDFNGDPHSSYFDAGAGIAISDHFVKVVSWYDNEWGYSNRVVDLMAHMQTKE</sequence>
<dbReference type="GeneID" id="105902036"/>
<evidence type="ECO:0000256" key="14">
    <source>
        <dbReference type="ARBA" id="ARBA00023242"/>
    </source>
</evidence>
<evidence type="ECO:0000256" key="2">
    <source>
        <dbReference type="ARBA" id="ARBA00004245"/>
    </source>
</evidence>
<comment type="subcellular location">
    <subcellularLocation>
        <location evidence="2">Cytoplasm</location>
        <location evidence="2">Cytoskeleton</location>
    </subcellularLocation>
    <subcellularLocation>
        <location evidence="3">Cytoplasm</location>
        <location evidence="3">Cytosol</location>
    </subcellularLocation>
    <subcellularLocation>
        <location evidence="1">Nucleus</location>
    </subcellularLocation>
</comment>
<dbReference type="PIRSF" id="PIRSF000149">
    <property type="entry name" value="GAP_DH"/>
    <property type="match status" value="1"/>
</dbReference>
<dbReference type="GO" id="GO:0006915">
    <property type="term" value="P:apoptotic process"/>
    <property type="evidence" value="ECO:0007669"/>
    <property type="project" value="UniProtKB-KW"/>
</dbReference>
<dbReference type="PANTHER" id="PTHR10836">
    <property type="entry name" value="GLYCERALDEHYDE 3-PHOSPHATE DEHYDROGENASE"/>
    <property type="match status" value="1"/>
</dbReference>
<dbReference type="PANTHER" id="PTHR10836:SF111">
    <property type="entry name" value="GLYCERALDEHYDE-3-PHOSPHATE DEHYDROGENASE"/>
    <property type="match status" value="1"/>
</dbReference>
<comment type="catalytic activity">
    <reaction evidence="16">
        <text>S-nitroso-L-cysteinyl-[GAPDH] + L-cysteinyl-[protein] = L-cysteinyl-[GAPDH] + S-nitroso-L-cysteinyl-[protein]</text>
        <dbReference type="Rhea" id="RHEA:66684"/>
        <dbReference type="Rhea" id="RHEA-COMP:10131"/>
        <dbReference type="Rhea" id="RHEA-COMP:17089"/>
        <dbReference type="Rhea" id="RHEA-COMP:17090"/>
        <dbReference type="Rhea" id="RHEA-COMP:17091"/>
        <dbReference type="ChEBI" id="CHEBI:29950"/>
        <dbReference type="ChEBI" id="CHEBI:149494"/>
    </reaction>
    <physiologicalReaction direction="left-to-right" evidence="16">
        <dbReference type="Rhea" id="RHEA:66685"/>
    </physiologicalReaction>
</comment>
<evidence type="ECO:0000256" key="3">
    <source>
        <dbReference type="ARBA" id="ARBA00004514"/>
    </source>
</evidence>
<reference evidence="25" key="1">
    <citation type="submission" date="2025-08" db="UniProtKB">
        <authorList>
            <consortium name="RefSeq"/>
        </authorList>
    </citation>
    <scope>IDENTIFICATION</scope>
</reference>
<accession>A0A6P3W0T5</accession>
<dbReference type="KEGG" id="char:105902036"/>
<comment type="subunit">
    <text evidence="22">Homotetramer.</text>
</comment>
<evidence type="ECO:0000256" key="12">
    <source>
        <dbReference type="ARBA" id="ARBA00023152"/>
    </source>
</evidence>
<evidence type="ECO:0000256" key="1">
    <source>
        <dbReference type="ARBA" id="ARBA00004123"/>
    </source>
</evidence>
<feature type="active site" description="Nucleophile" evidence="17">
    <location>
        <position position="150"/>
    </location>
</feature>
<dbReference type="InterPro" id="IPR006424">
    <property type="entry name" value="Glyceraldehyde-3-P_DH_1"/>
</dbReference>
<dbReference type="SUPFAM" id="SSF55347">
    <property type="entry name" value="Glyceraldehyde-3-phosphate dehydrogenase-like, C-terminal domain"/>
    <property type="match status" value="1"/>
</dbReference>
<dbReference type="SMART" id="SM00846">
    <property type="entry name" value="Gp_dh_N"/>
    <property type="match status" value="1"/>
</dbReference>
<protein>
    <recommendedName>
        <fullName evidence="22">Glyceraldehyde-3-phosphate dehydrogenase</fullName>
        <ecNumber evidence="22">1.2.1.12</ecNumber>
    </recommendedName>
</protein>
<organism evidence="24 25">
    <name type="scientific">Clupea harengus</name>
    <name type="common">Atlantic herring</name>
    <dbReference type="NCBI Taxonomy" id="7950"/>
    <lineage>
        <taxon>Eukaryota</taxon>
        <taxon>Metazoa</taxon>
        <taxon>Chordata</taxon>
        <taxon>Craniata</taxon>
        <taxon>Vertebrata</taxon>
        <taxon>Euteleostomi</taxon>
        <taxon>Actinopterygii</taxon>
        <taxon>Neopterygii</taxon>
        <taxon>Teleostei</taxon>
        <taxon>Clupei</taxon>
        <taxon>Clupeiformes</taxon>
        <taxon>Clupeoidei</taxon>
        <taxon>Clupeidae</taxon>
        <taxon>Clupea</taxon>
    </lineage>
</organism>
<dbReference type="InterPro" id="IPR020829">
    <property type="entry name" value="GlycerAld_3-P_DH_cat"/>
</dbReference>
<dbReference type="FunFam" id="3.40.50.720:FF:000319">
    <property type="entry name" value="Glyceraldehyde-3-phosphate dehydrogenase"/>
    <property type="match status" value="1"/>
</dbReference>
<evidence type="ECO:0000256" key="10">
    <source>
        <dbReference type="ARBA" id="ARBA00023002"/>
    </source>
</evidence>
<keyword evidence="7" id="KW-0808">Transferase</keyword>
<evidence type="ECO:0000256" key="17">
    <source>
        <dbReference type="PIRSR" id="PIRSR000149-1"/>
    </source>
</evidence>
<dbReference type="GO" id="GO:0006006">
    <property type="term" value="P:glucose metabolic process"/>
    <property type="evidence" value="ECO:0007669"/>
    <property type="project" value="InterPro"/>
</dbReference>
<evidence type="ECO:0000256" key="19">
    <source>
        <dbReference type="PIRSR" id="PIRSR000149-3"/>
    </source>
</evidence>
<dbReference type="FunFam" id="3.40.50.720:FF:000636">
    <property type="entry name" value="Glyceraldehyde-3-phosphate dehydrogenase 2, cytosolic"/>
    <property type="match status" value="1"/>
</dbReference>
<dbReference type="GO" id="GO:0004365">
    <property type="term" value="F:glyceraldehyde-3-phosphate dehydrogenase (NAD+) (phosphorylating) activity"/>
    <property type="evidence" value="ECO:0007669"/>
    <property type="project" value="UniProtKB-UniRule"/>
</dbReference>
<evidence type="ECO:0000256" key="20">
    <source>
        <dbReference type="PIRSR" id="PIRSR000149-4"/>
    </source>
</evidence>
<dbReference type="RefSeq" id="XP_012685012.1">
    <property type="nucleotide sequence ID" value="XM_012829558.3"/>
</dbReference>
<dbReference type="AlphaFoldDB" id="A0A6P3W0T5"/>
<feature type="binding site" evidence="19">
    <location>
        <position position="314"/>
    </location>
    <ligand>
        <name>NAD(+)</name>
        <dbReference type="ChEBI" id="CHEBI:57540"/>
    </ligand>
</feature>
<feature type="binding site" evidence="19">
    <location>
        <position position="78"/>
    </location>
    <ligand>
        <name>NAD(+)</name>
        <dbReference type="ChEBI" id="CHEBI:57540"/>
    </ligand>
</feature>
<evidence type="ECO:0000256" key="7">
    <source>
        <dbReference type="ARBA" id="ARBA00022679"/>
    </source>
</evidence>
<feature type="binding site" evidence="19">
    <location>
        <position position="33"/>
    </location>
    <ligand>
        <name>NAD(+)</name>
        <dbReference type="ChEBI" id="CHEBI:57540"/>
    </ligand>
</feature>
<keyword evidence="13" id="KW-0206">Cytoskeleton</keyword>
<evidence type="ECO:0000256" key="4">
    <source>
        <dbReference type="ARBA" id="ARBA00004869"/>
    </source>
</evidence>
<dbReference type="CDD" id="cd05214">
    <property type="entry name" value="GAPDH_I_N"/>
    <property type="match status" value="1"/>
</dbReference>
<evidence type="ECO:0000256" key="9">
    <source>
        <dbReference type="ARBA" id="ARBA00022799"/>
    </source>
</evidence>
<comment type="similarity">
    <text evidence="5 21">Belongs to the glyceraldehyde-3-phosphate dehydrogenase family.</text>
</comment>
<feature type="binding site" evidence="18">
    <location>
        <begin position="209"/>
        <end position="210"/>
    </location>
    <ligand>
        <name>D-glyceraldehyde 3-phosphate</name>
        <dbReference type="ChEBI" id="CHEBI:59776"/>
    </ligand>
</feature>
<dbReference type="GO" id="GO:0016740">
    <property type="term" value="F:transferase activity"/>
    <property type="evidence" value="ECO:0007669"/>
    <property type="project" value="UniProtKB-KW"/>
</dbReference>
<dbReference type="OrthoDB" id="1152826at2759"/>
<feature type="binding site" evidence="19">
    <location>
        <position position="120"/>
    </location>
    <ligand>
        <name>NAD(+)</name>
        <dbReference type="ChEBI" id="CHEBI:57540"/>
    </ligand>
</feature>
<keyword evidence="6" id="KW-0963">Cytoplasm</keyword>
<evidence type="ECO:0000256" key="15">
    <source>
        <dbReference type="ARBA" id="ARBA00047698"/>
    </source>
</evidence>
<evidence type="ECO:0000313" key="24">
    <source>
        <dbReference type="Proteomes" id="UP000515152"/>
    </source>
</evidence>
<feature type="binding site" evidence="18">
    <location>
        <begin position="149"/>
        <end position="151"/>
    </location>
    <ligand>
        <name>D-glyceraldehyde 3-phosphate</name>
        <dbReference type="ChEBI" id="CHEBI:59776"/>
    </ligand>
</feature>
<evidence type="ECO:0000256" key="8">
    <source>
        <dbReference type="ARBA" id="ARBA00022703"/>
    </source>
</evidence>
<keyword evidence="12 22" id="KW-0324">Glycolysis</keyword>
<proteinExistence type="inferred from homology"/>
<feature type="binding site" evidence="18">
    <location>
        <position position="180"/>
    </location>
    <ligand>
        <name>D-glyceraldehyde 3-phosphate</name>
        <dbReference type="ChEBI" id="CHEBI:59776"/>
    </ligand>
</feature>
<dbReference type="EC" id="1.2.1.12" evidence="22"/>
<keyword evidence="24" id="KW-1185">Reference proteome</keyword>
<keyword evidence="14" id="KW-0539">Nucleus</keyword>
<evidence type="ECO:0000256" key="11">
    <source>
        <dbReference type="ARBA" id="ARBA00023027"/>
    </source>
</evidence>
<dbReference type="UniPathway" id="UPA00109">
    <property type="reaction ID" value="UER00184"/>
</dbReference>
<dbReference type="NCBIfam" id="TIGR01534">
    <property type="entry name" value="GAPDH-I"/>
    <property type="match status" value="1"/>
</dbReference>
<evidence type="ECO:0000256" key="6">
    <source>
        <dbReference type="ARBA" id="ARBA00022490"/>
    </source>
</evidence>
<dbReference type="InterPro" id="IPR020831">
    <property type="entry name" value="GlycerAld/Erythrose_P_DH"/>
</dbReference>
<evidence type="ECO:0000256" key="5">
    <source>
        <dbReference type="ARBA" id="ARBA00007406"/>
    </source>
</evidence>
<evidence type="ECO:0000256" key="22">
    <source>
        <dbReference type="RuleBase" id="RU361160"/>
    </source>
</evidence>
<evidence type="ECO:0000256" key="13">
    <source>
        <dbReference type="ARBA" id="ARBA00023212"/>
    </source>
</evidence>
<dbReference type="PRINTS" id="PR00078">
    <property type="entry name" value="G3PDHDRGNASE"/>
</dbReference>
<comment type="pathway">
    <text evidence="4 22">Carbohydrate degradation; glycolysis; pyruvate from D-glyceraldehyde 3-phosphate: step 1/5.</text>
</comment>
<evidence type="ECO:0000256" key="16">
    <source>
        <dbReference type="ARBA" id="ARBA00048005"/>
    </source>
</evidence>
<dbReference type="Pfam" id="PF02800">
    <property type="entry name" value="Gp_dh_C"/>
    <property type="match status" value="1"/>
</dbReference>
<feature type="binding site" evidence="18">
    <location>
        <position position="232"/>
    </location>
    <ligand>
        <name>D-glyceraldehyde 3-phosphate</name>
        <dbReference type="ChEBI" id="CHEBI:59776"/>
    </ligand>
</feature>
<keyword evidence="8" id="KW-0053">Apoptosis</keyword>
<dbReference type="GO" id="GO:0005634">
    <property type="term" value="C:nucleus"/>
    <property type="evidence" value="ECO:0007669"/>
    <property type="project" value="UniProtKB-SubCell"/>
</dbReference>